<dbReference type="OrthoDB" id="21502at2759"/>
<keyword evidence="2" id="KW-1185">Reference proteome</keyword>
<organism evidence="1 2">
    <name type="scientific">Penicillium chermesinum</name>
    <dbReference type="NCBI Taxonomy" id="63820"/>
    <lineage>
        <taxon>Eukaryota</taxon>
        <taxon>Fungi</taxon>
        <taxon>Dikarya</taxon>
        <taxon>Ascomycota</taxon>
        <taxon>Pezizomycotina</taxon>
        <taxon>Eurotiomycetes</taxon>
        <taxon>Eurotiomycetidae</taxon>
        <taxon>Eurotiales</taxon>
        <taxon>Aspergillaceae</taxon>
        <taxon>Penicillium</taxon>
    </lineage>
</organism>
<accession>A0A9W9TJU8</accession>
<evidence type="ECO:0000313" key="2">
    <source>
        <dbReference type="Proteomes" id="UP001150941"/>
    </source>
</evidence>
<name>A0A9W9TJU8_9EURO</name>
<sequence>MSVHISSFHDATLIALVWPHVMMDALGGHALLSAWSSVLAGREDQVPKLVGARKDAHREVLETSADDLGEEFELEKRRLKGRDLFKFSMRFLWEMTTNSNYERRVIYMPRDTVLKLKKTVQKEIAEGAHGFGAKPFASEGDILTAWVARALAAAQPKPRPLVIFSFLNTRFRFPSLLKWGGVFVQNMVLATYSFLTARQAQGSVASIALSHRQQFTAQSTEKQTIHFMRSVFKDIDSGKSPRLLFGESDSVVLLTNNLFKANLMQSVDFSPAIIRQGEPSSERTNPPRNHGLVL</sequence>
<comment type="caution">
    <text evidence="1">The sequence shown here is derived from an EMBL/GenBank/DDBJ whole genome shotgun (WGS) entry which is preliminary data.</text>
</comment>
<dbReference type="Proteomes" id="UP001150941">
    <property type="component" value="Unassembled WGS sequence"/>
</dbReference>
<dbReference type="GeneID" id="83203023"/>
<reference evidence="1" key="1">
    <citation type="submission" date="2022-11" db="EMBL/GenBank/DDBJ databases">
        <authorList>
            <person name="Petersen C."/>
        </authorList>
    </citation>
    <scope>NUCLEOTIDE SEQUENCE</scope>
    <source>
        <strain evidence="1">IBT 19713</strain>
    </source>
</reference>
<reference evidence="1" key="2">
    <citation type="journal article" date="2023" name="IMA Fungus">
        <title>Comparative genomic study of the Penicillium genus elucidates a diverse pangenome and 15 lateral gene transfer events.</title>
        <authorList>
            <person name="Petersen C."/>
            <person name="Sorensen T."/>
            <person name="Nielsen M.R."/>
            <person name="Sondergaard T.E."/>
            <person name="Sorensen J.L."/>
            <person name="Fitzpatrick D.A."/>
            <person name="Frisvad J.C."/>
            <person name="Nielsen K.L."/>
        </authorList>
    </citation>
    <scope>NUCLEOTIDE SEQUENCE</scope>
    <source>
        <strain evidence="1">IBT 19713</strain>
    </source>
</reference>
<dbReference type="RefSeq" id="XP_058328610.1">
    <property type="nucleotide sequence ID" value="XM_058475720.1"/>
</dbReference>
<evidence type="ECO:0000313" key="1">
    <source>
        <dbReference type="EMBL" id="KAJ5225199.1"/>
    </source>
</evidence>
<protein>
    <submittedName>
        <fullName evidence="1">Uncharacterized protein</fullName>
    </submittedName>
</protein>
<dbReference type="InterPro" id="IPR023213">
    <property type="entry name" value="CAT-like_dom_sf"/>
</dbReference>
<proteinExistence type="predicted"/>
<dbReference type="Gene3D" id="3.30.559.10">
    <property type="entry name" value="Chloramphenicol acetyltransferase-like domain"/>
    <property type="match status" value="1"/>
</dbReference>
<dbReference type="EMBL" id="JAPQKS010000005">
    <property type="protein sequence ID" value="KAJ5225199.1"/>
    <property type="molecule type" value="Genomic_DNA"/>
</dbReference>
<gene>
    <name evidence="1" type="ORF">N7468_006424</name>
</gene>
<dbReference type="AlphaFoldDB" id="A0A9W9TJU8"/>